<dbReference type="EMBL" id="JAOYFB010000036">
    <property type="protein sequence ID" value="KAK4018634.1"/>
    <property type="molecule type" value="Genomic_DNA"/>
</dbReference>
<reference evidence="2 3" key="1">
    <citation type="journal article" date="2023" name="Nucleic Acids Res.">
        <title>The hologenome of Daphnia magna reveals possible DNA methylation and microbiome-mediated evolution of the host genome.</title>
        <authorList>
            <person name="Chaturvedi A."/>
            <person name="Li X."/>
            <person name="Dhandapani V."/>
            <person name="Marshall H."/>
            <person name="Kissane S."/>
            <person name="Cuenca-Cambronero M."/>
            <person name="Asole G."/>
            <person name="Calvet F."/>
            <person name="Ruiz-Romero M."/>
            <person name="Marangio P."/>
            <person name="Guigo R."/>
            <person name="Rago D."/>
            <person name="Mirbahai L."/>
            <person name="Eastwood N."/>
            <person name="Colbourne J.K."/>
            <person name="Zhou J."/>
            <person name="Mallon E."/>
            <person name="Orsini L."/>
        </authorList>
    </citation>
    <scope>NUCLEOTIDE SEQUENCE [LARGE SCALE GENOMIC DNA]</scope>
    <source>
        <strain evidence="2">LRV0_1</strain>
    </source>
</reference>
<dbReference type="Proteomes" id="UP001234178">
    <property type="component" value="Unassembled WGS sequence"/>
</dbReference>
<feature type="region of interest" description="Disordered" evidence="1">
    <location>
        <begin position="64"/>
        <end position="89"/>
    </location>
</feature>
<proteinExistence type="predicted"/>
<sequence length="89" mass="10656">MPIEVIDRGVYPKQSKQLLSQFYFPLRVCKHLFSYLSELPMRKIVCRIPRRGLEGKLYQINIQDNDPMHPSHTRLPLNQLYDKEEDKEI</sequence>
<evidence type="ECO:0000313" key="2">
    <source>
        <dbReference type="EMBL" id="KAK4018634.1"/>
    </source>
</evidence>
<name>A0ABR0A0E3_9CRUS</name>
<protein>
    <submittedName>
        <fullName evidence="2">Uncharacterized protein</fullName>
    </submittedName>
</protein>
<comment type="caution">
    <text evidence="2">The sequence shown here is derived from an EMBL/GenBank/DDBJ whole genome shotgun (WGS) entry which is preliminary data.</text>
</comment>
<evidence type="ECO:0000256" key="1">
    <source>
        <dbReference type="SAM" id="MobiDB-lite"/>
    </source>
</evidence>
<evidence type="ECO:0000313" key="3">
    <source>
        <dbReference type="Proteomes" id="UP001234178"/>
    </source>
</evidence>
<keyword evidence="3" id="KW-1185">Reference proteome</keyword>
<accession>A0ABR0A0E3</accession>
<gene>
    <name evidence="2" type="ORF">OUZ56_000680</name>
</gene>
<organism evidence="2 3">
    <name type="scientific">Daphnia magna</name>
    <dbReference type="NCBI Taxonomy" id="35525"/>
    <lineage>
        <taxon>Eukaryota</taxon>
        <taxon>Metazoa</taxon>
        <taxon>Ecdysozoa</taxon>
        <taxon>Arthropoda</taxon>
        <taxon>Crustacea</taxon>
        <taxon>Branchiopoda</taxon>
        <taxon>Diplostraca</taxon>
        <taxon>Cladocera</taxon>
        <taxon>Anomopoda</taxon>
        <taxon>Daphniidae</taxon>
        <taxon>Daphnia</taxon>
    </lineage>
</organism>